<dbReference type="PANTHER" id="PTHR30487:SF0">
    <property type="entry name" value="PREPILIN LEADER PEPTIDASE_N-METHYLTRANSFERASE-RELATED"/>
    <property type="match status" value="1"/>
</dbReference>
<gene>
    <name evidence="4" type="ORF">FCN18_35480</name>
</gene>
<feature type="transmembrane region" description="Helical" evidence="2">
    <location>
        <begin position="6"/>
        <end position="27"/>
    </location>
</feature>
<dbReference type="Pfam" id="PF01478">
    <property type="entry name" value="Peptidase_A24"/>
    <property type="match status" value="1"/>
</dbReference>
<feature type="transmembrane region" description="Helical" evidence="2">
    <location>
        <begin position="39"/>
        <end position="60"/>
    </location>
</feature>
<keyword evidence="5" id="KW-1185">Reference proteome</keyword>
<dbReference type="Gene3D" id="1.20.120.1220">
    <property type="match status" value="1"/>
</dbReference>
<keyword evidence="2" id="KW-0812">Transmembrane</keyword>
<accession>A0ABY2RTR7</accession>
<feature type="transmembrane region" description="Helical" evidence="2">
    <location>
        <begin position="195"/>
        <end position="214"/>
    </location>
</feature>
<reference evidence="4 5" key="1">
    <citation type="journal article" date="2015" name="Antonie Van Leeuwenhoek">
        <title>Prauserella endophytica sp. nov., an endophytic actinobacterium isolated from Tamarix taklamakanensis.</title>
        <authorList>
            <person name="Liu J.M."/>
            <person name="Habden X."/>
            <person name="Guo L."/>
            <person name="Tuo L."/>
            <person name="Jiang Z.K."/>
            <person name="Liu S.W."/>
            <person name="Liu X.F."/>
            <person name="Chen L."/>
            <person name="Li R.F."/>
            <person name="Zhang Y.Q."/>
            <person name="Sun C.H."/>
        </authorList>
    </citation>
    <scope>NUCLEOTIDE SEQUENCE [LARGE SCALE GENOMIC DNA]</scope>
    <source>
        <strain evidence="4 5">CGMCC 4.7182</strain>
    </source>
</reference>
<dbReference type="InterPro" id="IPR000045">
    <property type="entry name" value="Prepilin_IV_endopep_pep"/>
</dbReference>
<evidence type="ECO:0000259" key="3">
    <source>
        <dbReference type="Pfam" id="PF01478"/>
    </source>
</evidence>
<dbReference type="EMBL" id="SWMS01000038">
    <property type="protein sequence ID" value="TKG60346.1"/>
    <property type="molecule type" value="Genomic_DNA"/>
</dbReference>
<comment type="caution">
    <text evidence="4">The sequence shown here is derived from an EMBL/GenBank/DDBJ whole genome shotgun (WGS) entry which is preliminary data.</text>
</comment>
<evidence type="ECO:0000313" key="4">
    <source>
        <dbReference type="EMBL" id="TKG60346.1"/>
    </source>
</evidence>
<feature type="domain" description="Prepilin type IV endopeptidase peptidase" evidence="3">
    <location>
        <begin position="72"/>
        <end position="180"/>
    </location>
</feature>
<evidence type="ECO:0000256" key="2">
    <source>
        <dbReference type="SAM" id="Phobius"/>
    </source>
</evidence>
<protein>
    <recommendedName>
        <fullName evidence="3">Prepilin type IV endopeptidase peptidase domain-containing protein</fullName>
    </recommendedName>
</protein>
<feature type="transmembrane region" description="Helical" evidence="2">
    <location>
        <begin position="166"/>
        <end position="183"/>
    </location>
</feature>
<sequence>MQVTASGAWTVGAASAGLVLGTVASGLTRRFLRRDRVLAGSWWLGAALTAAVLGLLAWRVGARGELVVYGFVAVLAVPLAVIDWCEHRLPRALVYPQLAGACVGFTVLSIVRSEAAPGVRALGALVAVGALFLVLAVVSDGGVGAGDLSVAAVIGVVTGWSGWPEVAGALLVASVLALILLAVPSARRRDERGGLVVPFGPCLFVGAFIMLTLGG</sequence>
<organism evidence="4 5">
    <name type="scientific">Prauserella endophytica</name>
    <dbReference type="NCBI Taxonomy" id="1592324"/>
    <lineage>
        <taxon>Bacteria</taxon>
        <taxon>Bacillati</taxon>
        <taxon>Actinomycetota</taxon>
        <taxon>Actinomycetes</taxon>
        <taxon>Pseudonocardiales</taxon>
        <taxon>Pseudonocardiaceae</taxon>
        <taxon>Prauserella</taxon>
        <taxon>Prauserella coralliicola group</taxon>
    </lineage>
</organism>
<keyword evidence="2" id="KW-0472">Membrane</keyword>
<feature type="transmembrane region" description="Helical" evidence="2">
    <location>
        <begin position="92"/>
        <end position="111"/>
    </location>
</feature>
<keyword evidence="2" id="KW-1133">Transmembrane helix</keyword>
<name>A0ABY2RTR7_9PSEU</name>
<dbReference type="PANTHER" id="PTHR30487">
    <property type="entry name" value="TYPE 4 PREPILIN-LIKE PROTEINS LEADER PEPTIDE-PROCESSING ENZYME"/>
    <property type="match status" value="1"/>
</dbReference>
<evidence type="ECO:0000313" key="5">
    <source>
        <dbReference type="Proteomes" id="UP000309992"/>
    </source>
</evidence>
<feature type="transmembrane region" description="Helical" evidence="2">
    <location>
        <begin position="117"/>
        <end position="138"/>
    </location>
</feature>
<proteinExistence type="inferred from homology"/>
<feature type="transmembrane region" description="Helical" evidence="2">
    <location>
        <begin position="66"/>
        <end position="85"/>
    </location>
</feature>
<dbReference type="Proteomes" id="UP000309992">
    <property type="component" value="Unassembled WGS sequence"/>
</dbReference>
<evidence type="ECO:0000256" key="1">
    <source>
        <dbReference type="ARBA" id="ARBA00005801"/>
    </source>
</evidence>
<comment type="similarity">
    <text evidence="1">Belongs to the peptidase A24 family.</text>
</comment>
<dbReference type="InterPro" id="IPR050882">
    <property type="entry name" value="Prepilin_peptidase/N-MTase"/>
</dbReference>